<evidence type="ECO:0000259" key="8">
    <source>
        <dbReference type="Pfam" id="PF00135"/>
    </source>
</evidence>
<keyword evidence="4 6" id="KW-0378">Hydrolase</keyword>
<dbReference type="PROSITE" id="PS00122">
    <property type="entry name" value="CARBOXYLESTERASE_B_1"/>
    <property type="match status" value="1"/>
</dbReference>
<feature type="signal peptide" evidence="7">
    <location>
        <begin position="1"/>
        <end position="15"/>
    </location>
</feature>
<evidence type="ECO:0000256" key="4">
    <source>
        <dbReference type="ARBA" id="ARBA00022801"/>
    </source>
</evidence>
<dbReference type="Pfam" id="PF00135">
    <property type="entry name" value="COesterase"/>
    <property type="match status" value="1"/>
</dbReference>
<organism evidence="9">
    <name type="scientific">Menopon gallinae</name>
    <name type="common">poultry shaft louse</name>
    <dbReference type="NCBI Taxonomy" id="328185"/>
    <lineage>
        <taxon>Eukaryota</taxon>
        <taxon>Metazoa</taxon>
        <taxon>Ecdysozoa</taxon>
        <taxon>Arthropoda</taxon>
        <taxon>Hexapoda</taxon>
        <taxon>Insecta</taxon>
        <taxon>Pterygota</taxon>
        <taxon>Neoptera</taxon>
        <taxon>Paraneoptera</taxon>
        <taxon>Psocodea</taxon>
        <taxon>Troctomorpha</taxon>
        <taxon>Phthiraptera</taxon>
        <taxon>Amblycera</taxon>
        <taxon>Menoponidae</taxon>
        <taxon>Menopon</taxon>
    </lineage>
</organism>
<dbReference type="EMBL" id="JARGDH010000003">
    <property type="protein sequence ID" value="KAL0274234.1"/>
    <property type="molecule type" value="Genomic_DNA"/>
</dbReference>
<name>A0AAW2HWC7_9NEOP</name>
<dbReference type="PROSITE" id="PS00941">
    <property type="entry name" value="CARBOXYLESTERASE_B_2"/>
    <property type="match status" value="1"/>
</dbReference>
<accession>A0AAW2HWC7</accession>
<dbReference type="Gene3D" id="3.40.50.1820">
    <property type="entry name" value="alpha/beta hydrolase"/>
    <property type="match status" value="1"/>
</dbReference>
<dbReference type="EC" id="3.1.1.-" evidence="6"/>
<evidence type="ECO:0000256" key="3">
    <source>
        <dbReference type="ARBA" id="ARBA00022487"/>
    </source>
</evidence>
<evidence type="ECO:0000256" key="7">
    <source>
        <dbReference type="SAM" id="SignalP"/>
    </source>
</evidence>
<dbReference type="SUPFAM" id="SSF53474">
    <property type="entry name" value="alpha/beta-Hydrolases"/>
    <property type="match status" value="1"/>
</dbReference>
<sequence>MNFFWFLALVPAIAGMDITEVMLSEKQSKEVLRIMYRLHTRVHKMPPPVMRRGDQETVDLDTTMGRLRGVVNKTVRKNVTYAAFYGVPYAEPPVGRLRFRAPVPAKPWKGVYDATFERPCCMQNGETPYEDEDCLYLNVYTPRPSDSGTALPVMVFIHGGAFVGGSSSTKMYAPDFVVDTGVILVTLNYRLGALGFLSMQTPEVPGNAGLKDQALALKWVKENIRCFGGDPMRVTVFGESAGAASIHYHMLSKRSKGLFDRAILESGTANCPWAFLPGSEAKKKAVSLARKLSCWTLTDAMTLDCLMKKSAKEITEKQAKAVSLGDLLSMRPFAFVPTQEPVFDDALISEDPDTLIAKEPANPVPAILGSNSREALIVWPVFEKIDPIGLLTWLIGWDLSLFYPAHLLKKLPLQKKRLIHYRLKEFYFGENSVGKATLGNLIDLITDSVFVVPIQRASARLANGSSPVYNYVFAFDGPYGHYKREFGLTNERGVSHADELGYLFYDENIHPQYPIRGGDESILKAETTVEKMTKMWSNFAASGDPTPVTNELLNEKWLPRTASHLTYVTIGDNLLVRDRDFKTLIERVHFWKNLVAEIGE</sequence>
<keyword evidence="7" id="KW-0732">Signal</keyword>
<dbReference type="GO" id="GO:0052689">
    <property type="term" value="F:carboxylic ester hydrolase activity"/>
    <property type="evidence" value="ECO:0007669"/>
    <property type="project" value="UniProtKB-KW"/>
</dbReference>
<comment type="similarity">
    <text evidence="2">Belongs to the 'GDXG' lipolytic enzyme family.</text>
</comment>
<comment type="similarity">
    <text evidence="1 6">Belongs to the type-B carboxylesterase/lipase family.</text>
</comment>
<dbReference type="InterPro" id="IPR002168">
    <property type="entry name" value="Lipase_GDXG_HIS_AS"/>
</dbReference>
<gene>
    <name evidence="9" type="ORF">PYX00_006708</name>
</gene>
<reference evidence="9" key="1">
    <citation type="journal article" date="2024" name="Gigascience">
        <title>Chromosome-level genome of the poultry shaft louse Menopon gallinae provides insight into the host-switching and adaptive evolution of parasitic lice.</title>
        <authorList>
            <person name="Xu Y."/>
            <person name="Ma L."/>
            <person name="Liu S."/>
            <person name="Liang Y."/>
            <person name="Liu Q."/>
            <person name="He Z."/>
            <person name="Tian L."/>
            <person name="Duan Y."/>
            <person name="Cai W."/>
            <person name="Li H."/>
            <person name="Song F."/>
        </authorList>
    </citation>
    <scope>NUCLEOTIDE SEQUENCE</scope>
    <source>
        <strain evidence="9">Cailab_2023a</strain>
    </source>
</reference>
<comment type="caution">
    <text evidence="9">The sequence shown here is derived from an EMBL/GenBank/DDBJ whole genome shotgun (WGS) entry which is preliminary data.</text>
</comment>
<keyword evidence="5" id="KW-0325">Glycoprotein</keyword>
<protein>
    <recommendedName>
        <fullName evidence="6">Carboxylic ester hydrolase</fullName>
        <ecNumber evidence="6">3.1.1.-</ecNumber>
    </recommendedName>
</protein>
<evidence type="ECO:0000256" key="2">
    <source>
        <dbReference type="ARBA" id="ARBA00010515"/>
    </source>
</evidence>
<dbReference type="PROSITE" id="PS01173">
    <property type="entry name" value="LIPASE_GDXG_HIS"/>
    <property type="match status" value="1"/>
</dbReference>
<dbReference type="InterPro" id="IPR002018">
    <property type="entry name" value="CarbesteraseB"/>
</dbReference>
<dbReference type="InterPro" id="IPR019826">
    <property type="entry name" value="Carboxylesterase_B_AS"/>
</dbReference>
<evidence type="ECO:0000313" key="9">
    <source>
        <dbReference type="EMBL" id="KAL0274234.1"/>
    </source>
</evidence>
<evidence type="ECO:0000256" key="1">
    <source>
        <dbReference type="ARBA" id="ARBA00005964"/>
    </source>
</evidence>
<evidence type="ECO:0000256" key="5">
    <source>
        <dbReference type="ARBA" id="ARBA00023180"/>
    </source>
</evidence>
<keyword evidence="3" id="KW-0719">Serine esterase</keyword>
<dbReference type="AlphaFoldDB" id="A0AAW2HWC7"/>
<dbReference type="PANTHER" id="PTHR11559">
    <property type="entry name" value="CARBOXYLESTERASE"/>
    <property type="match status" value="1"/>
</dbReference>
<proteinExistence type="inferred from homology"/>
<dbReference type="InterPro" id="IPR019819">
    <property type="entry name" value="Carboxylesterase_B_CS"/>
</dbReference>
<feature type="chain" id="PRO_5043935011" description="Carboxylic ester hydrolase" evidence="7">
    <location>
        <begin position="16"/>
        <end position="600"/>
    </location>
</feature>
<dbReference type="InterPro" id="IPR050309">
    <property type="entry name" value="Type-B_Carboxylest/Lipase"/>
</dbReference>
<feature type="domain" description="Carboxylesterase type B" evidence="8">
    <location>
        <begin position="60"/>
        <end position="575"/>
    </location>
</feature>
<evidence type="ECO:0000256" key="6">
    <source>
        <dbReference type="RuleBase" id="RU361235"/>
    </source>
</evidence>
<dbReference type="InterPro" id="IPR029058">
    <property type="entry name" value="AB_hydrolase_fold"/>
</dbReference>